<dbReference type="Proteomes" id="UP001219525">
    <property type="component" value="Unassembled WGS sequence"/>
</dbReference>
<comment type="caution">
    <text evidence="2">The sequence shown here is derived from an EMBL/GenBank/DDBJ whole genome shotgun (WGS) entry which is preliminary data.</text>
</comment>
<evidence type="ECO:0000313" key="2">
    <source>
        <dbReference type="EMBL" id="KAJ7206487.1"/>
    </source>
</evidence>
<feature type="region of interest" description="Disordered" evidence="1">
    <location>
        <begin position="89"/>
        <end position="114"/>
    </location>
</feature>
<name>A0AAD6V9E3_9AGAR</name>
<dbReference type="EMBL" id="JARJCW010000039">
    <property type="protein sequence ID" value="KAJ7206487.1"/>
    <property type="molecule type" value="Genomic_DNA"/>
</dbReference>
<dbReference type="AlphaFoldDB" id="A0AAD6V9E3"/>
<feature type="non-terminal residue" evidence="2">
    <location>
        <position position="114"/>
    </location>
</feature>
<reference evidence="2" key="1">
    <citation type="submission" date="2023-03" db="EMBL/GenBank/DDBJ databases">
        <title>Massive genome expansion in bonnet fungi (Mycena s.s.) driven by repeated elements and novel gene families across ecological guilds.</title>
        <authorList>
            <consortium name="Lawrence Berkeley National Laboratory"/>
            <person name="Harder C.B."/>
            <person name="Miyauchi S."/>
            <person name="Viragh M."/>
            <person name="Kuo A."/>
            <person name="Thoen E."/>
            <person name="Andreopoulos B."/>
            <person name="Lu D."/>
            <person name="Skrede I."/>
            <person name="Drula E."/>
            <person name="Henrissat B."/>
            <person name="Morin E."/>
            <person name="Kohler A."/>
            <person name="Barry K."/>
            <person name="LaButti K."/>
            <person name="Morin E."/>
            <person name="Salamov A."/>
            <person name="Lipzen A."/>
            <person name="Mereny Z."/>
            <person name="Hegedus B."/>
            <person name="Baldrian P."/>
            <person name="Stursova M."/>
            <person name="Weitz H."/>
            <person name="Taylor A."/>
            <person name="Grigoriev I.V."/>
            <person name="Nagy L.G."/>
            <person name="Martin F."/>
            <person name="Kauserud H."/>
        </authorList>
    </citation>
    <scope>NUCLEOTIDE SEQUENCE</scope>
    <source>
        <strain evidence="2">9144</strain>
    </source>
</reference>
<keyword evidence="3" id="KW-1185">Reference proteome</keyword>
<organism evidence="2 3">
    <name type="scientific">Mycena pura</name>
    <dbReference type="NCBI Taxonomy" id="153505"/>
    <lineage>
        <taxon>Eukaryota</taxon>
        <taxon>Fungi</taxon>
        <taxon>Dikarya</taxon>
        <taxon>Basidiomycota</taxon>
        <taxon>Agaricomycotina</taxon>
        <taxon>Agaricomycetes</taxon>
        <taxon>Agaricomycetidae</taxon>
        <taxon>Agaricales</taxon>
        <taxon>Marasmiineae</taxon>
        <taxon>Mycenaceae</taxon>
        <taxon>Mycena</taxon>
    </lineage>
</organism>
<sequence>ACARLVEEIPTTLPGAIDPNVPTLLAKYAVVGLTHIALAHFDGNVFNVSGLNSRTGDSADKPPWVATESNPALVAEFASDGDTFGVGMRGGIWGPGEGVKSPQGQTVRERAGEN</sequence>
<evidence type="ECO:0000256" key="1">
    <source>
        <dbReference type="SAM" id="MobiDB-lite"/>
    </source>
</evidence>
<accession>A0AAD6V9E3</accession>
<proteinExistence type="predicted"/>
<gene>
    <name evidence="2" type="ORF">GGX14DRAFT_367207</name>
</gene>
<protein>
    <submittedName>
        <fullName evidence="2">Uncharacterized protein</fullName>
    </submittedName>
</protein>
<evidence type="ECO:0000313" key="3">
    <source>
        <dbReference type="Proteomes" id="UP001219525"/>
    </source>
</evidence>